<keyword evidence="5" id="KW-0256">Endoplasmic reticulum</keyword>
<dbReference type="Pfam" id="PF00078">
    <property type="entry name" value="RVT_1"/>
    <property type="match status" value="1"/>
</dbReference>
<dbReference type="OrthoDB" id="2023at2759"/>
<evidence type="ECO:0000313" key="14">
    <source>
        <dbReference type="Proteomes" id="UP000887013"/>
    </source>
</evidence>
<dbReference type="GO" id="GO:0005789">
    <property type="term" value="C:endoplasmic reticulum membrane"/>
    <property type="evidence" value="ECO:0007669"/>
    <property type="project" value="UniProtKB-SubCell"/>
</dbReference>
<evidence type="ECO:0000256" key="10">
    <source>
        <dbReference type="RuleBase" id="RU000461"/>
    </source>
</evidence>
<dbReference type="InterPro" id="IPR017972">
    <property type="entry name" value="Cyt_P450_CS"/>
</dbReference>
<comment type="caution">
    <text evidence="13">The sequence shown here is derived from an EMBL/GenBank/DDBJ whole genome shotgun (WGS) entry which is preliminary data.</text>
</comment>
<dbReference type="InterPro" id="IPR000477">
    <property type="entry name" value="RT_dom"/>
</dbReference>
<evidence type="ECO:0000256" key="8">
    <source>
        <dbReference type="ARBA" id="ARBA00023136"/>
    </source>
</evidence>
<dbReference type="PANTHER" id="PTHR24291">
    <property type="entry name" value="CYTOCHROME P450 FAMILY 4"/>
    <property type="match status" value="1"/>
</dbReference>
<protein>
    <submittedName>
        <fullName evidence="13">Cytochrome P450 4V2</fullName>
    </submittedName>
</protein>
<dbReference type="GO" id="GO:0004497">
    <property type="term" value="F:monooxygenase activity"/>
    <property type="evidence" value="ECO:0007669"/>
    <property type="project" value="UniProtKB-KW"/>
</dbReference>
<comment type="subcellular location">
    <subcellularLocation>
        <location evidence="2">Endoplasmic reticulum membrane</location>
    </subcellularLocation>
</comment>
<keyword evidence="7 10" id="KW-0503">Monooxygenase</keyword>
<evidence type="ECO:0000256" key="3">
    <source>
        <dbReference type="ARBA" id="ARBA00010617"/>
    </source>
</evidence>
<reference evidence="13" key="1">
    <citation type="submission" date="2020-08" db="EMBL/GenBank/DDBJ databases">
        <title>Multicomponent nature underlies the extraordinary mechanical properties of spider dragline silk.</title>
        <authorList>
            <person name="Kono N."/>
            <person name="Nakamura H."/>
            <person name="Mori M."/>
            <person name="Yoshida Y."/>
            <person name="Ohtoshi R."/>
            <person name="Malay A.D."/>
            <person name="Moran D.A.P."/>
            <person name="Tomita M."/>
            <person name="Numata K."/>
            <person name="Arakawa K."/>
        </authorList>
    </citation>
    <scope>NUCLEOTIDE SEQUENCE</scope>
</reference>
<keyword evidence="8" id="KW-0472">Membrane</keyword>
<keyword evidence="4 9" id="KW-0349">Heme</keyword>
<dbReference type="SUPFAM" id="SSF48264">
    <property type="entry name" value="Cytochrome P450"/>
    <property type="match status" value="1"/>
</dbReference>
<keyword evidence="6 9" id="KW-0408">Iron</keyword>
<dbReference type="PROSITE" id="PS00086">
    <property type="entry name" value="CYTOCHROME_P450"/>
    <property type="match status" value="1"/>
</dbReference>
<comment type="similarity">
    <text evidence="3 10">Belongs to the cytochrome P450 family.</text>
</comment>
<evidence type="ECO:0000256" key="2">
    <source>
        <dbReference type="ARBA" id="ARBA00004586"/>
    </source>
</evidence>
<name>A0A8X6IH79_NEPPI</name>
<feature type="region of interest" description="Disordered" evidence="11">
    <location>
        <begin position="1"/>
        <end position="51"/>
    </location>
</feature>
<keyword evidence="14" id="KW-1185">Reference proteome</keyword>
<dbReference type="GO" id="GO:0005506">
    <property type="term" value="F:iron ion binding"/>
    <property type="evidence" value="ECO:0007669"/>
    <property type="project" value="InterPro"/>
</dbReference>
<evidence type="ECO:0000256" key="9">
    <source>
        <dbReference type="PIRSR" id="PIRSR602401-1"/>
    </source>
</evidence>
<organism evidence="13 14">
    <name type="scientific">Nephila pilipes</name>
    <name type="common">Giant wood spider</name>
    <name type="synonym">Nephila maculata</name>
    <dbReference type="NCBI Taxonomy" id="299642"/>
    <lineage>
        <taxon>Eukaryota</taxon>
        <taxon>Metazoa</taxon>
        <taxon>Ecdysozoa</taxon>
        <taxon>Arthropoda</taxon>
        <taxon>Chelicerata</taxon>
        <taxon>Arachnida</taxon>
        <taxon>Araneae</taxon>
        <taxon>Araneomorphae</taxon>
        <taxon>Entelegynae</taxon>
        <taxon>Araneoidea</taxon>
        <taxon>Nephilidae</taxon>
        <taxon>Nephila</taxon>
    </lineage>
</organism>
<evidence type="ECO:0000256" key="4">
    <source>
        <dbReference type="ARBA" id="ARBA00022617"/>
    </source>
</evidence>
<dbReference type="InterPro" id="IPR050196">
    <property type="entry name" value="Cytochrome_P450_Monoox"/>
</dbReference>
<evidence type="ECO:0000313" key="13">
    <source>
        <dbReference type="EMBL" id="GFS44878.1"/>
    </source>
</evidence>
<keyword evidence="9 10" id="KW-0479">Metal-binding</keyword>
<dbReference type="Pfam" id="PF00067">
    <property type="entry name" value="p450"/>
    <property type="match status" value="1"/>
</dbReference>
<dbReference type="GO" id="GO:0020037">
    <property type="term" value="F:heme binding"/>
    <property type="evidence" value="ECO:0007669"/>
    <property type="project" value="InterPro"/>
</dbReference>
<dbReference type="PANTHER" id="PTHR24291:SF189">
    <property type="entry name" value="CYTOCHROME P450 4C3-RELATED"/>
    <property type="match status" value="1"/>
</dbReference>
<dbReference type="Proteomes" id="UP000887013">
    <property type="component" value="Unassembled WGS sequence"/>
</dbReference>
<dbReference type="InterPro" id="IPR001128">
    <property type="entry name" value="Cyt_P450"/>
</dbReference>
<evidence type="ECO:0000256" key="1">
    <source>
        <dbReference type="ARBA" id="ARBA00001971"/>
    </source>
</evidence>
<evidence type="ECO:0000256" key="11">
    <source>
        <dbReference type="SAM" id="MobiDB-lite"/>
    </source>
</evidence>
<feature type="compositionally biased region" description="Basic residues" evidence="11">
    <location>
        <begin position="19"/>
        <end position="30"/>
    </location>
</feature>
<accession>A0A8X6IH79</accession>
<feature type="domain" description="Reverse transcriptase" evidence="12">
    <location>
        <begin position="104"/>
        <end position="198"/>
    </location>
</feature>
<evidence type="ECO:0000259" key="12">
    <source>
        <dbReference type="Pfam" id="PF00078"/>
    </source>
</evidence>
<dbReference type="PRINTS" id="PR00463">
    <property type="entry name" value="EP450I"/>
</dbReference>
<proteinExistence type="inferred from homology"/>
<dbReference type="GO" id="GO:0016705">
    <property type="term" value="F:oxidoreductase activity, acting on paired donors, with incorporation or reduction of molecular oxygen"/>
    <property type="evidence" value="ECO:0007669"/>
    <property type="project" value="InterPro"/>
</dbReference>
<dbReference type="InterPro" id="IPR002401">
    <property type="entry name" value="Cyt_P450_E_grp-I"/>
</dbReference>
<sequence>MLLTGADALDTLRSPQKLPRTKKTHTKLKGSSKQPIRKQPPPPPRPDISGYRKVEPTLQYAAALQGGTTERPRATLPLPPRATGDARFNAGMLKDLFEMIADTSVNKDALTINTKLALFADDTAVLTQNRSVPFVISYLQHHISQLELWLMNWKIKVNASKSAAILFSKKPRPPNLATLKIFDQPVPWVNHYKYLGCILDSKLTFSKQIEYACDKGRATHFQVDKLIARKSGHEVPSGSTCLILISEIHHDPDNFPEPEKFVPERFFPENSEGRHPYAYIPFSAGPRNCIGQKFAMMELKVVLANILRKFHVTSLDPKDKVLFTPSLTLKNVKPLR</sequence>
<dbReference type="EMBL" id="BMAW01044469">
    <property type="protein sequence ID" value="GFS44878.1"/>
    <property type="molecule type" value="Genomic_DNA"/>
</dbReference>
<feature type="binding site" description="axial binding residue" evidence="9">
    <location>
        <position position="289"/>
    </location>
    <ligand>
        <name>heme</name>
        <dbReference type="ChEBI" id="CHEBI:30413"/>
    </ligand>
    <ligandPart>
        <name>Fe</name>
        <dbReference type="ChEBI" id="CHEBI:18248"/>
    </ligandPart>
</feature>
<feature type="non-terminal residue" evidence="13">
    <location>
        <position position="1"/>
    </location>
</feature>
<comment type="cofactor">
    <cofactor evidence="1 9">
        <name>heme</name>
        <dbReference type="ChEBI" id="CHEBI:30413"/>
    </cofactor>
</comment>
<dbReference type="InterPro" id="IPR036396">
    <property type="entry name" value="Cyt_P450_sf"/>
</dbReference>
<evidence type="ECO:0000256" key="6">
    <source>
        <dbReference type="ARBA" id="ARBA00023004"/>
    </source>
</evidence>
<gene>
    <name evidence="13" type="primary">Cyp4v2</name>
    <name evidence="13" type="ORF">NPIL_468151</name>
</gene>
<dbReference type="Gene3D" id="1.10.630.10">
    <property type="entry name" value="Cytochrome P450"/>
    <property type="match status" value="1"/>
</dbReference>
<evidence type="ECO:0000256" key="5">
    <source>
        <dbReference type="ARBA" id="ARBA00022824"/>
    </source>
</evidence>
<keyword evidence="10" id="KW-0560">Oxidoreductase</keyword>
<evidence type="ECO:0000256" key="7">
    <source>
        <dbReference type="ARBA" id="ARBA00023033"/>
    </source>
</evidence>
<dbReference type="AlphaFoldDB" id="A0A8X6IH79"/>